<proteinExistence type="predicted"/>
<organism evidence="3 4">
    <name type="scientific">Tritrichomonas musculus</name>
    <dbReference type="NCBI Taxonomy" id="1915356"/>
    <lineage>
        <taxon>Eukaryota</taxon>
        <taxon>Metamonada</taxon>
        <taxon>Parabasalia</taxon>
        <taxon>Tritrichomonadida</taxon>
        <taxon>Tritrichomonadidae</taxon>
        <taxon>Tritrichomonas</taxon>
    </lineage>
</organism>
<dbReference type="Proteomes" id="UP001470230">
    <property type="component" value="Unassembled WGS sequence"/>
</dbReference>
<feature type="region of interest" description="Disordered" evidence="2">
    <location>
        <begin position="1"/>
        <end position="163"/>
    </location>
</feature>
<keyword evidence="1" id="KW-0175">Coiled coil</keyword>
<gene>
    <name evidence="3" type="ORF">M9Y10_041521</name>
</gene>
<feature type="compositionally biased region" description="Low complexity" evidence="2">
    <location>
        <begin position="20"/>
        <end position="30"/>
    </location>
</feature>
<feature type="compositionally biased region" description="Low complexity" evidence="2">
    <location>
        <begin position="57"/>
        <end position="70"/>
    </location>
</feature>
<protein>
    <recommendedName>
        <fullName evidence="5">DUF4201 domain-containing protein</fullName>
    </recommendedName>
</protein>
<feature type="compositionally biased region" description="Low complexity" evidence="2">
    <location>
        <begin position="135"/>
        <end position="153"/>
    </location>
</feature>
<dbReference type="PANTHER" id="PTHR47026:SF2">
    <property type="entry name" value="FLAGELLAR ASSOCIATED PROTEIN"/>
    <property type="match status" value="1"/>
</dbReference>
<sequence>MAEDLFAYQLNHPLQPEQQPYYSIRPPSSSRKGKQTQKRHGRNKNSYSESKNDDYTENASNNNNSTINDKQSNDNTNNELDDILRDLDDALNDNKKSRTRNSNKNTKKIREKNNDTSNDMNKEEIKSESLSQSINNGNSSENNNESNNNNNNNNEEEEEPKDDLQRYKEIAVSGGDFSDIPTELLSPLMRSLYEVRASYLSQGLVNEAEVVDNSIHICRELMTDQAKIDAMNSRQQEINERLINAQNELAELEDTIERQERNMRLQLQKQVISLEAKHQEEIDKLTRDWESPEKARRYNRSSAQLRQLRAQSVKLLNAHRYDEMKVVERMADKLQADEVAAQQQQWENDFNTVLRKLLGRHQIEREKLKMAHNVQIGEYEAAKRFDLSVIQKRIQNLERELAESSDSERVWNLYHRNDIVVKTNNSSGAGKRKVKPSEFSQLALPPLTDSKTNKLPPAAALAAKTFRYSPRTPRLTQ</sequence>
<evidence type="ECO:0008006" key="5">
    <source>
        <dbReference type="Google" id="ProtNLM"/>
    </source>
</evidence>
<evidence type="ECO:0000313" key="4">
    <source>
        <dbReference type="Proteomes" id="UP001470230"/>
    </source>
</evidence>
<feature type="compositionally biased region" description="Basic residues" evidence="2">
    <location>
        <begin position="97"/>
        <end position="110"/>
    </location>
</feature>
<dbReference type="PANTHER" id="PTHR47026">
    <property type="entry name" value="PIGMENTOSA GTPASE REGULATOR-LIKE PROTEIN, PUTATIVE-RELATED"/>
    <property type="match status" value="1"/>
</dbReference>
<feature type="coiled-coil region" evidence="1">
    <location>
        <begin position="228"/>
        <end position="269"/>
    </location>
</feature>
<reference evidence="3 4" key="1">
    <citation type="submission" date="2024-04" db="EMBL/GenBank/DDBJ databases">
        <title>Tritrichomonas musculus Genome.</title>
        <authorList>
            <person name="Alves-Ferreira E."/>
            <person name="Grigg M."/>
            <person name="Lorenzi H."/>
            <person name="Galac M."/>
        </authorList>
    </citation>
    <scope>NUCLEOTIDE SEQUENCE [LARGE SCALE GENOMIC DNA]</scope>
    <source>
        <strain evidence="3 4">EAF2021</strain>
    </source>
</reference>
<feature type="compositionally biased region" description="Basic residues" evidence="2">
    <location>
        <begin position="31"/>
        <end position="43"/>
    </location>
</feature>
<dbReference type="EMBL" id="JAPFFF010000007">
    <property type="protein sequence ID" value="KAK8886061.1"/>
    <property type="molecule type" value="Genomic_DNA"/>
</dbReference>
<accession>A0ABR2K4L5</accession>
<evidence type="ECO:0000256" key="1">
    <source>
        <dbReference type="SAM" id="Coils"/>
    </source>
</evidence>
<evidence type="ECO:0000256" key="2">
    <source>
        <dbReference type="SAM" id="MobiDB-lite"/>
    </source>
</evidence>
<keyword evidence="4" id="KW-1185">Reference proteome</keyword>
<feature type="compositionally biased region" description="Basic and acidic residues" evidence="2">
    <location>
        <begin position="82"/>
        <end position="96"/>
    </location>
</feature>
<evidence type="ECO:0000313" key="3">
    <source>
        <dbReference type="EMBL" id="KAK8886061.1"/>
    </source>
</evidence>
<comment type="caution">
    <text evidence="3">The sequence shown here is derived from an EMBL/GenBank/DDBJ whole genome shotgun (WGS) entry which is preliminary data.</text>
</comment>
<name>A0ABR2K4L5_9EUKA</name>
<feature type="region of interest" description="Disordered" evidence="2">
    <location>
        <begin position="424"/>
        <end position="456"/>
    </location>
</feature>